<accession>Q1AZ28</accession>
<feature type="transmembrane region" description="Helical" evidence="11">
    <location>
        <begin position="148"/>
        <end position="172"/>
    </location>
</feature>
<dbReference type="GO" id="GO:0005886">
    <property type="term" value="C:plasma membrane"/>
    <property type="evidence" value="ECO:0007669"/>
    <property type="project" value="UniProtKB-SubCell"/>
</dbReference>
<comment type="subcellular location">
    <subcellularLocation>
        <location evidence="1">Cell membrane</location>
        <topology evidence="1">Multi-pass membrane protein</topology>
    </subcellularLocation>
</comment>
<keyword evidence="7 11" id="KW-1133">Transmembrane helix</keyword>
<dbReference type="PANTHER" id="PTHR43045">
    <property type="entry name" value="SHIKIMATE TRANSPORTER"/>
    <property type="match status" value="1"/>
</dbReference>
<evidence type="ECO:0000256" key="4">
    <source>
        <dbReference type="ARBA" id="ARBA00022475"/>
    </source>
</evidence>
<keyword evidence="4" id="KW-1003">Cell membrane</keyword>
<dbReference type="InterPro" id="IPR036259">
    <property type="entry name" value="MFS_trans_sf"/>
</dbReference>
<dbReference type="Gene3D" id="1.20.1250.20">
    <property type="entry name" value="MFS general substrate transporter like domains"/>
    <property type="match status" value="1"/>
</dbReference>
<evidence type="ECO:0000256" key="5">
    <source>
        <dbReference type="ARBA" id="ARBA00022692"/>
    </source>
</evidence>
<dbReference type="AlphaFoldDB" id="Q1AZ28"/>
<evidence type="ECO:0000256" key="2">
    <source>
        <dbReference type="ARBA" id="ARBA00008240"/>
    </source>
</evidence>
<feature type="transmembrane region" description="Helical" evidence="11">
    <location>
        <begin position="83"/>
        <end position="101"/>
    </location>
</feature>
<dbReference type="GO" id="GO:0015293">
    <property type="term" value="F:symporter activity"/>
    <property type="evidence" value="ECO:0007669"/>
    <property type="project" value="UniProtKB-KW"/>
</dbReference>
<dbReference type="Pfam" id="PF07690">
    <property type="entry name" value="MFS_1"/>
    <property type="match status" value="1"/>
</dbReference>
<evidence type="ECO:0000259" key="12">
    <source>
        <dbReference type="PROSITE" id="PS50850"/>
    </source>
</evidence>
<dbReference type="FunFam" id="1.20.1250.20:FF:000001">
    <property type="entry name" value="Dicarboxylate MFS transporter"/>
    <property type="match status" value="1"/>
</dbReference>
<keyword evidence="14" id="KW-1185">Reference proteome</keyword>
<sequence>MGERSPLGRVITSSVVGNIIEQFDFALYGSMAALVFGPLFFPEFSPLAGTLAALATFAVGFVARPLGSIFFGHFGDRIGRKSMLVLCLLIAGSATFLMGVLPTYATIGIWAPVLLVTLRFVQGFSFGGEYAGAVLMVAEYAPPERRGFFSGFVPAGSPVGLMLANGTVLLVALMPREQFLAWGWRLPFLFSIVLVAIGLYIRLKIYETPAFRRVRETRTEARMPIIDVLRRSPGRVLLAGGISFGFAAIFYITIIFLLSYGTSQLGISGSVLLVGTIIGAVFQIATILGFNALSDRIGRRPVIIGGALVSAALAFPFFWLLQSGAPALVWLAITAMMVSSAAIYGPLAVLLAELFGTRLRYSGASLGYQLGATIGGGFSPLIATSILAWSGGGPWPVALYLVAVGLVAAACTYLLTETVRADMLEDVPAVGYE</sequence>
<feature type="transmembrane region" description="Helical" evidence="11">
    <location>
        <begin position="327"/>
        <end position="354"/>
    </location>
</feature>
<evidence type="ECO:0000256" key="3">
    <source>
        <dbReference type="ARBA" id="ARBA00022448"/>
    </source>
</evidence>
<proteinExistence type="inferred from homology"/>
<dbReference type="SUPFAM" id="SSF103473">
    <property type="entry name" value="MFS general substrate transporter"/>
    <property type="match status" value="1"/>
</dbReference>
<feature type="transmembrane region" description="Helical" evidence="11">
    <location>
        <begin position="236"/>
        <end position="261"/>
    </location>
</feature>
<keyword evidence="8 11" id="KW-0472">Membrane</keyword>
<name>Q1AZ28_RUBXD</name>
<organism evidence="13 14">
    <name type="scientific">Rubrobacter xylanophilus (strain DSM 9941 / JCM 11954 / NBRC 16129 / PRD-1)</name>
    <dbReference type="NCBI Taxonomy" id="266117"/>
    <lineage>
        <taxon>Bacteria</taxon>
        <taxon>Bacillati</taxon>
        <taxon>Actinomycetota</taxon>
        <taxon>Rubrobacteria</taxon>
        <taxon>Rubrobacterales</taxon>
        <taxon>Rubrobacteraceae</taxon>
        <taxon>Rubrobacter</taxon>
    </lineage>
</organism>
<evidence type="ECO:0000256" key="7">
    <source>
        <dbReference type="ARBA" id="ARBA00022989"/>
    </source>
</evidence>
<dbReference type="PANTHER" id="PTHR43045:SF1">
    <property type="entry name" value="SHIKIMATE TRANSPORTER"/>
    <property type="match status" value="1"/>
</dbReference>
<feature type="transmembrane region" description="Helical" evidence="11">
    <location>
        <begin position="366"/>
        <end position="389"/>
    </location>
</feature>
<dbReference type="EMBL" id="CP000386">
    <property type="protein sequence ID" value="ABG03350.1"/>
    <property type="molecule type" value="Genomic_DNA"/>
</dbReference>
<evidence type="ECO:0000313" key="14">
    <source>
        <dbReference type="Proteomes" id="UP000006637"/>
    </source>
</evidence>
<feature type="transmembrane region" description="Helical" evidence="11">
    <location>
        <begin position="302"/>
        <end position="321"/>
    </location>
</feature>
<evidence type="ECO:0000256" key="6">
    <source>
        <dbReference type="ARBA" id="ARBA00022847"/>
    </source>
</evidence>
<comment type="function">
    <text evidence="9">May be a proton symporter involved in the uptake of osmolytes such as proline and glycine betaine.</text>
</comment>
<dbReference type="InterPro" id="IPR020846">
    <property type="entry name" value="MFS_dom"/>
</dbReference>
<feature type="transmembrane region" description="Helical" evidence="11">
    <location>
        <begin position="47"/>
        <end position="71"/>
    </location>
</feature>
<keyword evidence="5 11" id="KW-0812">Transmembrane</keyword>
<evidence type="ECO:0000313" key="13">
    <source>
        <dbReference type="EMBL" id="ABG03350.1"/>
    </source>
</evidence>
<dbReference type="HOGENOM" id="CLU_001265_39_5_11"/>
<feature type="domain" description="Major facilitator superfamily (MFS) profile" evidence="12">
    <location>
        <begin position="10"/>
        <end position="420"/>
    </location>
</feature>
<feature type="transmembrane region" description="Helical" evidence="11">
    <location>
        <begin position="267"/>
        <end position="290"/>
    </location>
</feature>
<dbReference type="eggNOG" id="COG0477">
    <property type="taxonomic scope" value="Bacteria"/>
</dbReference>
<reference evidence="13 14" key="1">
    <citation type="submission" date="2006-06" db="EMBL/GenBank/DDBJ databases">
        <title>Complete sequence of Rubrobacter xylanophilus DSM 9941.</title>
        <authorList>
            <consortium name="US DOE Joint Genome Institute"/>
            <person name="Copeland A."/>
            <person name="Lucas S."/>
            <person name="Lapidus A."/>
            <person name="Barry K."/>
            <person name="Detter J.C."/>
            <person name="Glavina del Rio T."/>
            <person name="Hammon N."/>
            <person name="Israni S."/>
            <person name="Dalin E."/>
            <person name="Tice H."/>
            <person name="Pitluck S."/>
            <person name="Munk A.C."/>
            <person name="Brettin T."/>
            <person name="Bruce D."/>
            <person name="Han C."/>
            <person name="Tapia R."/>
            <person name="Gilna P."/>
            <person name="Schmutz J."/>
            <person name="Larimer F."/>
            <person name="Land M."/>
            <person name="Hauser L."/>
            <person name="Kyrpides N."/>
            <person name="Lykidis A."/>
            <person name="da Costa M.S."/>
            <person name="Rainey F.A."/>
            <person name="Empadinhas N."/>
            <person name="Jolivet E."/>
            <person name="Battista J.R."/>
            <person name="Richardson P."/>
        </authorList>
    </citation>
    <scope>NUCLEOTIDE SEQUENCE [LARGE SCALE GENOMIC DNA]</scope>
    <source>
        <strain evidence="14">DSM 9941 / NBRC 16129 / PRD-1</strain>
    </source>
</reference>
<evidence type="ECO:0000256" key="1">
    <source>
        <dbReference type="ARBA" id="ARBA00004651"/>
    </source>
</evidence>
<dbReference type="InterPro" id="IPR011701">
    <property type="entry name" value="MFS"/>
</dbReference>
<gene>
    <name evidence="13" type="ordered locus">Rxyl_0374</name>
</gene>
<protein>
    <recommendedName>
        <fullName evidence="10">Putative proline/betaine transporter</fullName>
    </recommendedName>
</protein>
<evidence type="ECO:0000256" key="10">
    <source>
        <dbReference type="ARBA" id="ARBA00039918"/>
    </source>
</evidence>
<dbReference type="PhylomeDB" id="Q1AZ28"/>
<feature type="transmembrane region" description="Helical" evidence="11">
    <location>
        <begin position="184"/>
        <end position="203"/>
    </location>
</feature>
<dbReference type="KEGG" id="rxy:Rxyl_0374"/>
<feature type="transmembrane region" description="Helical" evidence="11">
    <location>
        <begin position="395"/>
        <end position="415"/>
    </location>
</feature>
<evidence type="ECO:0000256" key="9">
    <source>
        <dbReference type="ARBA" id="ARBA00037295"/>
    </source>
</evidence>
<keyword evidence="6" id="KW-0769">Symport</keyword>
<comment type="similarity">
    <text evidence="2">Belongs to the major facilitator superfamily. Metabolite:H+ Symporter (MHS) family (TC 2.A.1.6) family.</text>
</comment>
<keyword evidence="3" id="KW-0813">Transport</keyword>
<dbReference type="PROSITE" id="PS50850">
    <property type="entry name" value="MFS"/>
    <property type="match status" value="1"/>
</dbReference>
<dbReference type="CDD" id="cd17369">
    <property type="entry name" value="MFS_ShiA_like"/>
    <property type="match status" value="1"/>
</dbReference>
<dbReference type="STRING" id="266117.Rxyl_0374"/>
<evidence type="ECO:0000256" key="11">
    <source>
        <dbReference type="SAM" id="Phobius"/>
    </source>
</evidence>
<dbReference type="Proteomes" id="UP000006637">
    <property type="component" value="Chromosome"/>
</dbReference>
<evidence type="ECO:0000256" key="8">
    <source>
        <dbReference type="ARBA" id="ARBA00023136"/>
    </source>
</evidence>